<feature type="transmembrane region" description="Helical" evidence="2">
    <location>
        <begin position="268"/>
        <end position="287"/>
    </location>
</feature>
<keyword evidence="4" id="KW-1185">Reference proteome</keyword>
<evidence type="ECO:0000256" key="2">
    <source>
        <dbReference type="SAM" id="Phobius"/>
    </source>
</evidence>
<feature type="transmembrane region" description="Helical" evidence="2">
    <location>
        <begin position="307"/>
        <end position="324"/>
    </location>
</feature>
<sequence length="532" mass="59305">MVALPQIHSAGSSSKNSLDDAEKGMCDPTVESLAPPPFVYMGQAKSLLVNTHLSPVSPVHEGITPVTSVPELSLSLPASKSQPLDARTIKTVVKKQPSPKPKISRWILFELWFNAYRRLFTFVTLLNLTGIILAALGRFPYAENHLGALVLGNLLCAILMRNELWMRFLYMVAIHGLRGWAPLPIKLAATSFLQHVGGIHSGCALSGAAWLIFKIVDIIRYRAVQHSAIIASGVITNVLIIISVLSAFPWVRNTYHNAFEKHHRFVGWLGLAIEKTTWVFVTMGNVYDIKTGQWRSDTHAMLSSQELWFAAFMTIFVLTPWVTLREVPVEVEIPSPKVAVIRFERGMQQGLLGRISRTSIMEYHAFGIISQGRKATHHYMICGVQGDFTRKLVANPPRTLWTRELKFAGVGHASAMFKRGIRVCTGTGIGAALSTCIQSPNWFLIWIGSDQERTFGPTITGLITKHIEPDRMILWDSKQRGGRPDTMQLLKDTWTRFGAEVIFITSNMQGNDEMMQGCRAAGLHAFGTLWDF</sequence>
<proteinExistence type="predicted"/>
<feature type="transmembrane region" description="Helical" evidence="2">
    <location>
        <begin position="145"/>
        <end position="161"/>
    </location>
</feature>
<feature type="transmembrane region" description="Helical" evidence="2">
    <location>
        <begin position="119"/>
        <end position="139"/>
    </location>
</feature>
<dbReference type="InterPro" id="IPR052979">
    <property type="entry name" value="Adenylate-forming_domain"/>
</dbReference>
<accession>A0A2T2NQ46</accession>
<evidence type="ECO:0000313" key="3">
    <source>
        <dbReference type="EMBL" id="PSN67565.1"/>
    </source>
</evidence>
<keyword evidence="2" id="KW-1133">Transmembrane helix</keyword>
<name>A0A2T2NQ46_CORCC</name>
<reference evidence="3 4" key="1">
    <citation type="journal article" date="2018" name="Front. Microbiol.">
        <title>Genome-Wide Analysis of Corynespora cassiicola Leaf Fall Disease Putative Effectors.</title>
        <authorList>
            <person name="Lopez D."/>
            <person name="Ribeiro S."/>
            <person name="Label P."/>
            <person name="Fumanal B."/>
            <person name="Venisse J.S."/>
            <person name="Kohler A."/>
            <person name="de Oliveira R.R."/>
            <person name="Labutti K."/>
            <person name="Lipzen A."/>
            <person name="Lail K."/>
            <person name="Bauer D."/>
            <person name="Ohm R.A."/>
            <person name="Barry K.W."/>
            <person name="Spatafora J."/>
            <person name="Grigoriev I.V."/>
            <person name="Martin F.M."/>
            <person name="Pujade-Renaud V."/>
        </authorList>
    </citation>
    <scope>NUCLEOTIDE SEQUENCE [LARGE SCALE GENOMIC DNA]</scope>
    <source>
        <strain evidence="3 4">Philippines</strain>
    </source>
</reference>
<protein>
    <recommendedName>
        <fullName evidence="5">Non-ribosomal peptide synthetase</fullName>
    </recommendedName>
</protein>
<evidence type="ECO:0008006" key="5">
    <source>
        <dbReference type="Google" id="ProtNLM"/>
    </source>
</evidence>
<organism evidence="3 4">
    <name type="scientific">Corynespora cassiicola Philippines</name>
    <dbReference type="NCBI Taxonomy" id="1448308"/>
    <lineage>
        <taxon>Eukaryota</taxon>
        <taxon>Fungi</taxon>
        <taxon>Dikarya</taxon>
        <taxon>Ascomycota</taxon>
        <taxon>Pezizomycotina</taxon>
        <taxon>Dothideomycetes</taxon>
        <taxon>Pleosporomycetidae</taxon>
        <taxon>Pleosporales</taxon>
        <taxon>Corynesporascaceae</taxon>
        <taxon>Corynespora</taxon>
    </lineage>
</organism>
<dbReference type="AlphaFoldDB" id="A0A2T2NQ46"/>
<dbReference type="EMBL" id="KZ678134">
    <property type="protein sequence ID" value="PSN67565.1"/>
    <property type="molecule type" value="Genomic_DNA"/>
</dbReference>
<dbReference type="PANTHER" id="PTHR33927:SF1">
    <property type="entry name" value="TRANSMEMBRANE PROTEIN"/>
    <property type="match status" value="1"/>
</dbReference>
<evidence type="ECO:0000256" key="1">
    <source>
        <dbReference type="SAM" id="MobiDB-lite"/>
    </source>
</evidence>
<gene>
    <name evidence="3" type="ORF">BS50DRAFT_609545</name>
</gene>
<dbReference type="PANTHER" id="PTHR33927">
    <property type="entry name" value="TRANSMEMBRANE PROTEIN"/>
    <property type="match status" value="1"/>
</dbReference>
<evidence type="ECO:0000313" key="4">
    <source>
        <dbReference type="Proteomes" id="UP000240883"/>
    </source>
</evidence>
<feature type="region of interest" description="Disordered" evidence="1">
    <location>
        <begin position="1"/>
        <end position="26"/>
    </location>
</feature>
<keyword evidence="2" id="KW-0812">Transmembrane</keyword>
<dbReference type="OrthoDB" id="3142841at2759"/>
<dbReference type="Proteomes" id="UP000240883">
    <property type="component" value="Unassembled WGS sequence"/>
</dbReference>
<keyword evidence="2" id="KW-0472">Membrane</keyword>
<feature type="transmembrane region" description="Helical" evidence="2">
    <location>
        <begin position="228"/>
        <end position="248"/>
    </location>
</feature>